<evidence type="ECO:0000256" key="8">
    <source>
        <dbReference type="RuleBase" id="RU000629"/>
    </source>
</evidence>
<name>A0A3B3SID6_9TELE</name>
<dbReference type="GeneTree" id="ENSGT00530000063668"/>
<evidence type="ECO:0000313" key="13">
    <source>
        <dbReference type="Proteomes" id="UP000261540"/>
    </source>
</evidence>
<dbReference type="PANTHER" id="PTHR10970">
    <property type="entry name" value="CLUSTERIN"/>
    <property type="match status" value="1"/>
</dbReference>
<dbReference type="Ensembl" id="ENSPKIT00000010592.1">
    <property type="protein sequence ID" value="ENSPKIP00000029791.1"/>
    <property type="gene ID" value="ENSPKIG00000010884.1"/>
</dbReference>
<reference evidence="12" key="2">
    <citation type="submission" date="2025-09" db="UniProtKB">
        <authorList>
            <consortium name="Ensembl"/>
        </authorList>
    </citation>
    <scope>IDENTIFICATION</scope>
</reference>
<feature type="domain" description="Clusterin N-terminal" evidence="10">
    <location>
        <begin position="20"/>
        <end position="228"/>
    </location>
</feature>
<dbReference type="InterPro" id="IPR016014">
    <property type="entry name" value="Clusterin_N"/>
</dbReference>
<proteinExistence type="inferred from homology"/>
<evidence type="ECO:0000256" key="3">
    <source>
        <dbReference type="ARBA" id="ARBA00022525"/>
    </source>
</evidence>
<dbReference type="InterPro" id="IPR016015">
    <property type="entry name" value="Clusterin_C"/>
</dbReference>
<keyword evidence="3" id="KW-0964">Secreted</keyword>
<organism evidence="12 13">
    <name type="scientific">Paramormyrops kingsleyae</name>
    <dbReference type="NCBI Taxonomy" id="1676925"/>
    <lineage>
        <taxon>Eukaryota</taxon>
        <taxon>Metazoa</taxon>
        <taxon>Chordata</taxon>
        <taxon>Craniata</taxon>
        <taxon>Vertebrata</taxon>
        <taxon>Euteleostomi</taxon>
        <taxon>Actinopterygii</taxon>
        <taxon>Neopterygii</taxon>
        <taxon>Teleostei</taxon>
        <taxon>Osteoglossocephala</taxon>
        <taxon>Osteoglossomorpha</taxon>
        <taxon>Osteoglossiformes</taxon>
        <taxon>Mormyridae</taxon>
        <taxon>Paramormyrops</taxon>
    </lineage>
</organism>
<evidence type="ECO:0000256" key="1">
    <source>
        <dbReference type="ARBA" id="ARBA00004613"/>
    </source>
</evidence>
<keyword evidence="13" id="KW-1185">Reference proteome</keyword>
<evidence type="ECO:0000256" key="5">
    <source>
        <dbReference type="ARBA" id="ARBA00023054"/>
    </source>
</evidence>
<keyword evidence="4" id="KW-0732">Signal</keyword>
<dbReference type="InterPro" id="IPR000753">
    <property type="entry name" value="Clusterin-like"/>
</dbReference>
<dbReference type="STRING" id="1676925.ENSPKIP00000029791"/>
<reference evidence="12" key="1">
    <citation type="submission" date="2025-08" db="UniProtKB">
        <authorList>
            <consortium name="Ensembl"/>
        </authorList>
    </citation>
    <scope>IDENTIFICATION</scope>
</reference>
<keyword evidence="5 9" id="KW-0175">Coiled coil</keyword>
<dbReference type="SMART" id="SM00030">
    <property type="entry name" value="CLb"/>
    <property type="match status" value="1"/>
</dbReference>
<dbReference type="AlphaFoldDB" id="A0A3B3SID6"/>
<dbReference type="Pfam" id="PF01093">
    <property type="entry name" value="Clusterin"/>
    <property type="match status" value="1"/>
</dbReference>
<comment type="subcellular location">
    <subcellularLocation>
        <location evidence="1">Secreted</location>
    </subcellularLocation>
</comment>
<evidence type="ECO:0000256" key="2">
    <source>
        <dbReference type="ARBA" id="ARBA00010069"/>
    </source>
</evidence>
<evidence type="ECO:0000256" key="6">
    <source>
        <dbReference type="ARBA" id="ARBA00023157"/>
    </source>
</evidence>
<protein>
    <recommendedName>
        <fullName evidence="8">Clusterin</fullName>
    </recommendedName>
</protein>
<keyword evidence="7" id="KW-0325">Glycoprotein</keyword>
<feature type="coiled-coil region" evidence="9">
    <location>
        <begin position="78"/>
        <end position="105"/>
    </location>
</feature>
<evidence type="ECO:0000259" key="10">
    <source>
        <dbReference type="SMART" id="SM00030"/>
    </source>
</evidence>
<feature type="domain" description="Clusterin C-terminal" evidence="11">
    <location>
        <begin position="217"/>
        <end position="439"/>
    </location>
</feature>
<evidence type="ECO:0000256" key="9">
    <source>
        <dbReference type="SAM" id="Coils"/>
    </source>
</evidence>
<dbReference type="GO" id="GO:0005615">
    <property type="term" value="C:extracellular space"/>
    <property type="evidence" value="ECO:0007669"/>
    <property type="project" value="TreeGrafter"/>
</dbReference>
<dbReference type="SMART" id="SM00035">
    <property type="entry name" value="CLa"/>
    <property type="match status" value="1"/>
</dbReference>
<dbReference type="PANTHER" id="PTHR10970:SF2">
    <property type="entry name" value="CLUSTERIN-LIKE PROTEIN 1"/>
    <property type="match status" value="1"/>
</dbReference>
<dbReference type="Proteomes" id="UP000261540">
    <property type="component" value="Unplaced"/>
</dbReference>
<evidence type="ECO:0000256" key="7">
    <source>
        <dbReference type="ARBA" id="ARBA00023180"/>
    </source>
</evidence>
<sequence length="443" mass="50548">MFEHRRGSSGITVKGTLLRTLWVPTDPASGLSQIGEKYVGEEMKRALFGVKNMKEVMENNDDKHRHLMKSLRHSIDKKKEVDQLAKEVEQNLREAEQQCQRSLKTSWEKCQPCLEDTCKTFYTSTCRRGFSSFSFKVQIRNYPTATPRSMRNLHISESPDGDLQWVEDSFTSLQNKVYDLYDKAVMLVSSMSKELDTAFQATFAANSTSRLLSPDQSVLEPGFFQGIRLDDVLESLFDFGRSVIEEFSSVITDVFDQTPQDSERVSEQQTGILPSRAPSQSRQLCRDLRRQSSECWQLQDHCESCQGALTHECPNVRELSTELNEVSRLLNESRQQYQEMLQVVQRHADDTITWLTAMAARFGWVAELVNGTNVDQDIFTIAAVVPHNEDIGNGTALDTTVELNILSSPKLTLYVPAELQVEEPAFIQYLVKDALDRYKQMVR</sequence>
<keyword evidence="6" id="KW-1015">Disulfide bond</keyword>
<evidence type="ECO:0000259" key="11">
    <source>
        <dbReference type="SMART" id="SM00035"/>
    </source>
</evidence>
<feature type="coiled-coil region" evidence="9">
    <location>
        <begin position="316"/>
        <end position="343"/>
    </location>
</feature>
<evidence type="ECO:0000313" key="12">
    <source>
        <dbReference type="Ensembl" id="ENSPKIP00000029791.1"/>
    </source>
</evidence>
<dbReference type="GO" id="GO:0005634">
    <property type="term" value="C:nucleus"/>
    <property type="evidence" value="ECO:0007669"/>
    <property type="project" value="TreeGrafter"/>
</dbReference>
<evidence type="ECO:0000256" key="4">
    <source>
        <dbReference type="ARBA" id="ARBA00022729"/>
    </source>
</evidence>
<dbReference type="GO" id="GO:0051787">
    <property type="term" value="F:misfolded protein binding"/>
    <property type="evidence" value="ECO:0007669"/>
    <property type="project" value="TreeGrafter"/>
</dbReference>
<accession>A0A3B3SID6</accession>
<comment type="similarity">
    <text evidence="2 8">Belongs to the clusterin family.</text>
</comment>